<evidence type="ECO:0000256" key="1">
    <source>
        <dbReference type="ARBA" id="ARBA00004141"/>
    </source>
</evidence>
<gene>
    <name evidence="9" type="ORF">MA20_33355</name>
</gene>
<protein>
    <submittedName>
        <fullName evidence="9">Citrate transporter</fullName>
    </submittedName>
</protein>
<evidence type="ECO:0000259" key="8">
    <source>
        <dbReference type="PROSITE" id="PS51202"/>
    </source>
</evidence>
<dbReference type="AlphaFoldDB" id="A0A0A3XLX1"/>
<organism evidence="9 10">
    <name type="scientific">Bradyrhizobium japonicum</name>
    <dbReference type="NCBI Taxonomy" id="375"/>
    <lineage>
        <taxon>Bacteria</taxon>
        <taxon>Pseudomonadati</taxon>
        <taxon>Pseudomonadota</taxon>
        <taxon>Alphaproteobacteria</taxon>
        <taxon>Hyphomicrobiales</taxon>
        <taxon>Nitrobacteraceae</taxon>
        <taxon>Bradyrhizobium</taxon>
    </lineage>
</organism>
<evidence type="ECO:0000313" key="10">
    <source>
        <dbReference type="Proteomes" id="UP000030377"/>
    </source>
</evidence>
<evidence type="ECO:0000256" key="4">
    <source>
        <dbReference type="ARBA" id="ARBA00022737"/>
    </source>
</evidence>
<evidence type="ECO:0000256" key="3">
    <source>
        <dbReference type="ARBA" id="ARBA00022692"/>
    </source>
</evidence>
<accession>A0A0A3XLX1</accession>
<dbReference type="InterPro" id="IPR051679">
    <property type="entry name" value="DASS-Related_Transporters"/>
</dbReference>
<keyword evidence="3 7" id="KW-0812">Transmembrane</keyword>
<comment type="subcellular location">
    <subcellularLocation>
        <location evidence="1">Membrane</location>
        <topology evidence="1">Multi-pass membrane protein</topology>
    </subcellularLocation>
</comment>
<keyword evidence="2" id="KW-0813">Transport</keyword>
<keyword evidence="4" id="KW-0677">Repeat</keyword>
<dbReference type="InterPro" id="IPR036721">
    <property type="entry name" value="RCK_C_sf"/>
</dbReference>
<name>A0A0A3XLX1_BRAJP</name>
<evidence type="ECO:0000256" key="2">
    <source>
        <dbReference type="ARBA" id="ARBA00022448"/>
    </source>
</evidence>
<feature type="transmembrane region" description="Helical" evidence="7">
    <location>
        <begin position="5"/>
        <end position="21"/>
    </location>
</feature>
<feature type="domain" description="RCK C-terminal" evidence="8">
    <location>
        <begin position="313"/>
        <end position="395"/>
    </location>
</feature>
<dbReference type="PANTHER" id="PTHR43652:SF2">
    <property type="entry name" value="BASIC AMINO ACID ANTIPORTER YFCC-RELATED"/>
    <property type="match status" value="1"/>
</dbReference>
<feature type="transmembrane region" description="Helical" evidence="7">
    <location>
        <begin position="589"/>
        <end position="608"/>
    </location>
</feature>
<evidence type="ECO:0000313" key="9">
    <source>
        <dbReference type="EMBL" id="KGT75370.1"/>
    </source>
</evidence>
<evidence type="ECO:0000256" key="6">
    <source>
        <dbReference type="ARBA" id="ARBA00023136"/>
    </source>
</evidence>
<feature type="transmembrane region" description="Helical" evidence="7">
    <location>
        <begin position="502"/>
        <end position="535"/>
    </location>
</feature>
<dbReference type="RefSeq" id="WP_041958885.1">
    <property type="nucleotide sequence ID" value="NZ_JRPN01000025.1"/>
</dbReference>
<keyword evidence="6 7" id="KW-0472">Membrane</keyword>
<dbReference type="PANTHER" id="PTHR43652">
    <property type="entry name" value="BASIC AMINO ACID ANTIPORTER YFCC-RELATED"/>
    <property type="match status" value="1"/>
</dbReference>
<evidence type="ECO:0000256" key="5">
    <source>
        <dbReference type="ARBA" id="ARBA00022989"/>
    </source>
</evidence>
<dbReference type="GO" id="GO:0005886">
    <property type="term" value="C:plasma membrane"/>
    <property type="evidence" value="ECO:0007669"/>
    <property type="project" value="TreeGrafter"/>
</dbReference>
<feature type="transmembrane region" description="Helical" evidence="7">
    <location>
        <begin position="137"/>
        <end position="161"/>
    </location>
</feature>
<dbReference type="EMBL" id="JRPN01000025">
    <property type="protein sequence ID" value="KGT75370.1"/>
    <property type="molecule type" value="Genomic_DNA"/>
</dbReference>
<comment type="caution">
    <text evidence="9">The sequence shown here is derived from an EMBL/GenBank/DDBJ whole genome shotgun (WGS) entry which is preliminary data.</text>
</comment>
<dbReference type="GO" id="GO:0006813">
    <property type="term" value="P:potassium ion transport"/>
    <property type="evidence" value="ECO:0007669"/>
    <property type="project" value="InterPro"/>
</dbReference>
<feature type="transmembrane region" description="Helical" evidence="7">
    <location>
        <begin position="57"/>
        <end position="75"/>
    </location>
</feature>
<feature type="transmembrane region" description="Helical" evidence="7">
    <location>
        <begin position="547"/>
        <end position="569"/>
    </location>
</feature>
<feature type="transmembrane region" description="Helical" evidence="7">
    <location>
        <begin position="466"/>
        <end position="490"/>
    </location>
</feature>
<evidence type="ECO:0000256" key="7">
    <source>
        <dbReference type="SAM" id="Phobius"/>
    </source>
</evidence>
<dbReference type="SUPFAM" id="SSF116726">
    <property type="entry name" value="TrkA C-terminal domain-like"/>
    <property type="match status" value="1"/>
</dbReference>
<dbReference type="Proteomes" id="UP000030377">
    <property type="component" value="Unassembled WGS sequence"/>
</dbReference>
<feature type="transmembrane region" description="Helical" evidence="7">
    <location>
        <begin position="95"/>
        <end position="125"/>
    </location>
</feature>
<dbReference type="STRING" id="375.BKD09_RS17030"/>
<dbReference type="GO" id="GO:0008324">
    <property type="term" value="F:monoatomic cation transmembrane transporter activity"/>
    <property type="evidence" value="ECO:0007669"/>
    <property type="project" value="InterPro"/>
</dbReference>
<dbReference type="PROSITE" id="PS51202">
    <property type="entry name" value="RCK_C"/>
    <property type="match status" value="1"/>
</dbReference>
<reference evidence="9 10" key="1">
    <citation type="submission" date="2014-09" db="EMBL/GenBank/DDBJ databases">
        <title>Draft genome of Bradyrhizobium japonicum Is-34.</title>
        <authorList>
            <person name="Tsurumaru H."/>
            <person name="Yamakawa T."/>
            <person name="Hashimoto S."/>
            <person name="Okizaki K."/>
            <person name="Kanesaki Y."/>
            <person name="Yoshikawa H."/>
            <person name="Yajima S."/>
        </authorList>
    </citation>
    <scope>NUCLEOTIDE SEQUENCE [LARGE SCALE GENOMIC DNA]</scope>
    <source>
        <strain evidence="9 10">Is-34</strain>
    </source>
</reference>
<keyword evidence="5 7" id="KW-1133">Transmembrane helix</keyword>
<dbReference type="Pfam" id="PF03600">
    <property type="entry name" value="CitMHS"/>
    <property type="match status" value="1"/>
</dbReference>
<sequence>MTPHILITFAIIATMVLLFISNRVPVAVVALSATLVLYATGILELSEALAGFGDTTILFIASLFVVSASLDSSGVTTWTGQVLIRYAGESRTRLLVLSMLLVAFLTALIGSGGAVAALLPVLVIVSVRLKRPPAQLMMPLAFASYSGSMLVLTGSLVNVLLSDAASDVGLAPFGFFEMTVIGVPLLAGTVAIVILFGDMLLPVRTSREMPEDLSHHSRMLTEQYKLFDQVYQLEITAASPYRGTLQAVLESRLERENHPELSFIAIRPRRQNSISWQHSLVEGDRLIMRGEQAAMDAFAEQHGLTPCQETIGKMREALFNDSHGFSEVVLPPRSRLIGETVFPGMVTESGDLIILGVQRGGENLGPGETVLAAGDTLLLQGRWEALEEYGRDPNVLVVAAPDMIRSQARPLGTGSMRAIVILAVMVTLLATGVVPRVVAGLAAACAVILLRVLKIERAYRAINWNVLIMVASLIPLSTAMYKTGAAYLIADTLVAIVGNASPYALLAGLFLLTALIGQLISSTATTLIVIPIAIASAEAVGVSPRTALVTVAVAAAASFLTPIAASASLMVQGPGGYRFGDFWRMGLPLLLWFFLVGTFLVPMLWPFAG</sequence>
<dbReference type="InterPro" id="IPR006037">
    <property type="entry name" value="RCK_C"/>
</dbReference>
<dbReference type="Gene3D" id="3.30.70.1450">
    <property type="entry name" value="Regulator of K+ conductance, C-terminal domain"/>
    <property type="match status" value="1"/>
</dbReference>
<feature type="transmembrane region" description="Helical" evidence="7">
    <location>
        <begin position="27"/>
        <end position="45"/>
    </location>
</feature>
<feature type="transmembrane region" description="Helical" evidence="7">
    <location>
        <begin position="181"/>
        <end position="201"/>
    </location>
</feature>
<feature type="transmembrane region" description="Helical" evidence="7">
    <location>
        <begin position="414"/>
        <end position="431"/>
    </location>
</feature>
<proteinExistence type="predicted"/>
<dbReference type="InterPro" id="IPR004680">
    <property type="entry name" value="Cit_transptr-like_dom"/>
</dbReference>